<dbReference type="GO" id="GO:0003677">
    <property type="term" value="F:DNA binding"/>
    <property type="evidence" value="ECO:0007669"/>
    <property type="project" value="TreeGrafter"/>
</dbReference>
<keyword evidence="4 8" id="KW-0285">Flavoprotein</keyword>
<feature type="site" description="Electron transfer via tryptophanyl radical" evidence="9">
    <location>
        <position position="383"/>
    </location>
</feature>
<dbReference type="Proteomes" id="UP000586722">
    <property type="component" value="Unassembled WGS sequence"/>
</dbReference>
<dbReference type="GO" id="GO:0000719">
    <property type="term" value="P:photoreactive repair"/>
    <property type="evidence" value="ECO:0007669"/>
    <property type="project" value="UniProtKB-ARBA"/>
</dbReference>
<evidence type="ECO:0000313" key="12">
    <source>
        <dbReference type="EMBL" id="NBN78384.1"/>
    </source>
</evidence>
<keyword evidence="5 8" id="KW-0274">FAD</keyword>
<dbReference type="FunFam" id="1.10.579.10:FF:000003">
    <property type="entry name" value="Deoxyribodipyrimidine photo-lyase"/>
    <property type="match status" value="1"/>
</dbReference>
<feature type="binding site" evidence="8">
    <location>
        <position position="223"/>
    </location>
    <ligand>
        <name>FAD</name>
        <dbReference type="ChEBI" id="CHEBI:57692"/>
    </ligand>
</feature>
<evidence type="ECO:0000256" key="10">
    <source>
        <dbReference type="RuleBase" id="RU004182"/>
    </source>
</evidence>
<evidence type="ECO:0000256" key="2">
    <source>
        <dbReference type="ARBA" id="ARBA00013149"/>
    </source>
</evidence>
<dbReference type="EMBL" id="JAABLQ010000001">
    <property type="protein sequence ID" value="NBN78384.1"/>
    <property type="molecule type" value="Genomic_DNA"/>
</dbReference>
<protein>
    <recommendedName>
        <fullName evidence="3">Deoxyribodipyrimidine photo-lyase</fullName>
        <ecNumber evidence="2">4.1.99.3</ecNumber>
    </recommendedName>
</protein>
<feature type="domain" description="Photolyase/cryptochrome alpha/beta" evidence="11">
    <location>
        <begin position="1"/>
        <end position="131"/>
    </location>
</feature>
<feature type="binding site" evidence="8">
    <location>
        <position position="273"/>
    </location>
    <ligand>
        <name>FAD</name>
        <dbReference type="ChEBI" id="CHEBI:57692"/>
    </ligand>
</feature>
<reference evidence="12 13" key="1">
    <citation type="submission" date="2020-01" db="EMBL/GenBank/DDBJ databases">
        <authorList>
            <person name="Peng S.Y."/>
            <person name="Li J."/>
            <person name="Wang M."/>
            <person name="Wang L."/>
            <person name="Wang C.Q."/>
            <person name="Wang J.R."/>
        </authorList>
    </citation>
    <scope>NUCLEOTIDE SEQUENCE [LARGE SCALE GENOMIC DNA]</scope>
    <source>
        <strain evidence="12 13">XCT-53</strain>
    </source>
</reference>
<dbReference type="InterPro" id="IPR006050">
    <property type="entry name" value="DNA_photolyase_N"/>
</dbReference>
<dbReference type="Gene3D" id="1.10.579.10">
    <property type="entry name" value="DNA Cyclobutane Dipyrimidine Photolyase, subunit A, domain 3"/>
    <property type="match status" value="1"/>
</dbReference>
<keyword evidence="6 10" id="KW-0157">Chromophore</keyword>
<dbReference type="AlphaFoldDB" id="A0A7X5F4M2"/>
<dbReference type="InterPro" id="IPR036155">
    <property type="entry name" value="Crypto/Photolyase_N_sf"/>
</dbReference>
<feature type="site" description="Electron transfer via tryptophanyl radical" evidence="9">
    <location>
        <position position="360"/>
    </location>
</feature>
<dbReference type="InterPro" id="IPR005101">
    <property type="entry name" value="Cryptochr/Photolyase_FAD-bd"/>
</dbReference>
<dbReference type="Pfam" id="PF03441">
    <property type="entry name" value="FAD_binding_7"/>
    <property type="match status" value="1"/>
</dbReference>
<comment type="catalytic activity">
    <reaction evidence="7">
        <text>cyclobutadipyrimidine (in DNA) = 2 pyrimidine residues (in DNA).</text>
        <dbReference type="EC" id="4.1.99.3"/>
    </reaction>
</comment>
<dbReference type="PROSITE" id="PS00691">
    <property type="entry name" value="DNA_PHOTOLYASES_1_2"/>
    <property type="match status" value="1"/>
</dbReference>
<evidence type="ECO:0000256" key="1">
    <source>
        <dbReference type="ARBA" id="ARBA00001932"/>
    </source>
</evidence>
<dbReference type="SUPFAM" id="SSF48173">
    <property type="entry name" value="Cryptochrome/photolyase FAD-binding domain"/>
    <property type="match status" value="1"/>
</dbReference>
<gene>
    <name evidence="12" type="ORF">GWI72_08905</name>
</gene>
<dbReference type="GO" id="GO:0032922">
    <property type="term" value="P:circadian regulation of gene expression"/>
    <property type="evidence" value="ECO:0007669"/>
    <property type="project" value="TreeGrafter"/>
</dbReference>
<evidence type="ECO:0000256" key="5">
    <source>
        <dbReference type="ARBA" id="ARBA00022827"/>
    </source>
</evidence>
<proteinExistence type="inferred from homology"/>
<dbReference type="InterPro" id="IPR018394">
    <property type="entry name" value="DNA_photolyase_1_CS_C"/>
</dbReference>
<dbReference type="RefSeq" id="WP_161708414.1">
    <property type="nucleotide sequence ID" value="NZ_JAABLQ010000001.1"/>
</dbReference>
<dbReference type="GO" id="GO:0003904">
    <property type="term" value="F:deoxyribodipyrimidine photo-lyase activity"/>
    <property type="evidence" value="ECO:0007669"/>
    <property type="project" value="UniProtKB-EC"/>
</dbReference>
<evidence type="ECO:0000256" key="7">
    <source>
        <dbReference type="ARBA" id="ARBA00033999"/>
    </source>
</evidence>
<evidence type="ECO:0000256" key="8">
    <source>
        <dbReference type="PIRSR" id="PIRSR602081-1"/>
    </source>
</evidence>
<dbReference type="Gene3D" id="1.25.40.80">
    <property type="match status" value="1"/>
</dbReference>
<feature type="site" description="Electron transfer via tryptophanyl radical" evidence="9">
    <location>
        <position position="307"/>
    </location>
</feature>
<name>A0A7X5F4M2_9HYPH</name>
<accession>A0A7X5F4M2</accession>
<comment type="caution">
    <text evidence="12">The sequence shown here is derived from an EMBL/GenBank/DDBJ whole genome shotgun (WGS) entry which is preliminary data.</text>
</comment>
<evidence type="ECO:0000259" key="11">
    <source>
        <dbReference type="PROSITE" id="PS51645"/>
    </source>
</evidence>
<comment type="cofactor">
    <cofactor evidence="8">
        <name>FAD</name>
        <dbReference type="ChEBI" id="CHEBI:57692"/>
    </cofactor>
    <text evidence="8">Binds 1 FAD per subunit.</text>
</comment>
<dbReference type="PANTHER" id="PTHR11455:SF18">
    <property type="entry name" value="SI:CH1073-390K14.1"/>
    <property type="match status" value="1"/>
</dbReference>
<organism evidence="12 13">
    <name type="scientific">Pannonibacter tanglangensis</name>
    <dbReference type="NCBI Taxonomy" id="2750084"/>
    <lineage>
        <taxon>Bacteria</taxon>
        <taxon>Pseudomonadati</taxon>
        <taxon>Pseudomonadota</taxon>
        <taxon>Alphaproteobacteria</taxon>
        <taxon>Hyphomicrobiales</taxon>
        <taxon>Stappiaceae</taxon>
        <taxon>Pannonibacter</taxon>
    </lineage>
</organism>
<dbReference type="InterPro" id="IPR036134">
    <property type="entry name" value="Crypto/Photolyase_FAD-like_sf"/>
</dbReference>
<feature type="binding site" evidence="8">
    <location>
        <begin position="373"/>
        <end position="375"/>
    </location>
    <ligand>
        <name>FAD</name>
        <dbReference type="ChEBI" id="CHEBI:57692"/>
    </ligand>
</feature>
<dbReference type="PROSITE" id="PS00394">
    <property type="entry name" value="DNA_PHOTOLYASES_1_1"/>
    <property type="match status" value="1"/>
</dbReference>
<evidence type="ECO:0000256" key="9">
    <source>
        <dbReference type="PIRSR" id="PIRSR602081-2"/>
    </source>
</evidence>
<keyword evidence="13" id="KW-1185">Reference proteome</keyword>
<dbReference type="Pfam" id="PF00875">
    <property type="entry name" value="DNA_photolyase"/>
    <property type="match status" value="1"/>
</dbReference>
<sequence>MTTLVWFRQDLRLADNPALAEAFARGPVLPIYIVETPEQSGDTHPMTGASHWWLHHSLKALDADLARMGGRLVILEGPAETALEQAVRATGATAIHWNRCYEPHAIARDTRLKTRFGDEGLSVRSFNAGLLHEPWELETKTGGPFKVYSPFWRAALARPVTPPLPARSGELIAADGLGLPLEHFGLTPSRPDWAAGWLDLWQPGEAGASALLEGFLSGGLKGYGELRNRPDLPNVSRLSPHLHFGEISPRQIWAATRLYTDLHPGLAKDGDKFLSEIGWREFSYHLLYHFPDLPAKNWKPAFDAYPWRDSAADLKAWQRGMTGYPMVDAGMRELWATGYMHNRVRMLVASFLVKHLRLDWRHGEAWFRDTLLDADLANNSASWQWVTGSGADAAPYFRIFAPVGQGQKFDPQGDYVRRWCPELARLPDEFLHAPFEAPDRVLKAAGVVLGKTYPRPIVDHAAARAAALAGYEAVKEAGGVAAE</sequence>
<dbReference type="PRINTS" id="PR00147">
    <property type="entry name" value="DNAPHOTLYASE"/>
</dbReference>
<evidence type="ECO:0000256" key="4">
    <source>
        <dbReference type="ARBA" id="ARBA00022630"/>
    </source>
</evidence>
<evidence type="ECO:0000256" key="3">
    <source>
        <dbReference type="ARBA" id="ARBA00014046"/>
    </source>
</evidence>
<comment type="similarity">
    <text evidence="10">Belongs to the DNA photolyase family.</text>
</comment>
<dbReference type="PANTHER" id="PTHR11455">
    <property type="entry name" value="CRYPTOCHROME"/>
    <property type="match status" value="1"/>
</dbReference>
<dbReference type="GO" id="GO:0071949">
    <property type="term" value="F:FAD binding"/>
    <property type="evidence" value="ECO:0007669"/>
    <property type="project" value="TreeGrafter"/>
</dbReference>
<dbReference type="EC" id="4.1.99.3" evidence="2"/>
<dbReference type="Gene3D" id="3.40.50.620">
    <property type="entry name" value="HUPs"/>
    <property type="match status" value="1"/>
</dbReference>
<dbReference type="InterPro" id="IPR002081">
    <property type="entry name" value="Cryptochrome/DNA_photolyase_1"/>
</dbReference>
<dbReference type="GO" id="GO:0005737">
    <property type="term" value="C:cytoplasm"/>
    <property type="evidence" value="ECO:0007669"/>
    <property type="project" value="TreeGrafter"/>
</dbReference>
<dbReference type="SUPFAM" id="SSF52425">
    <property type="entry name" value="Cryptochrome/photolyase, N-terminal domain"/>
    <property type="match status" value="1"/>
</dbReference>
<comment type="cofactor">
    <cofactor evidence="1">
        <name>(6R)-5,10-methylene-5,6,7,8-tetrahydrofolate</name>
        <dbReference type="ChEBI" id="CHEBI:15636"/>
    </cofactor>
</comment>
<dbReference type="GO" id="GO:0043153">
    <property type="term" value="P:entrainment of circadian clock by photoperiod"/>
    <property type="evidence" value="ECO:0007669"/>
    <property type="project" value="TreeGrafter"/>
</dbReference>
<evidence type="ECO:0000313" key="13">
    <source>
        <dbReference type="Proteomes" id="UP000586722"/>
    </source>
</evidence>
<evidence type="ECO:0000256" key="6">
    <source>
        <dbReference type="ARBA" id="ARBA00022991"/>
    </source>
</evidence>
<dbReference type="InterPro" id="IPR014729">
    <property type="entry name" value="Rossmann-like_a/b/a_fold"/>
</dbReference>
<dbReference type="PROSITE" id="PS51645">
    <property type="entry name" value="PHR_CRY_ALPHA_BETA"/>
    <property type="match status" value="1"/>
</dbReference>